<comment type="similarity">
    <text evidence="4">Belongs to the acetyltransferase family. MshD subfamily.</text>
</comment>
<dbReference type="AlphaFoldDB" id="A0A4Q4ZBH9"/>
<organism evidence="6 7">
    <name type="scientific">Nocardioides guangzhouensis</name>
    <dbReference type="NCBI Taxonomy" id="2497878"/>
    <lineage>
        <taxon>Bacteria</taxon>
        <taxon>Bacillati</taxon>
        <taxon>Actinomycetota</taxon>
        <taxon>Actinomycetes</taxon>
        <taxon>Propionibacteriales</taxon>
        <taxon>Nocardioidaceae</taxon>
        <taxon>Nocardioides</taxon>
    </lineage>
</organism>
<reference evidence="6 7" key="1">
    <citation type="submission" date="2019-01" db="EMBL/GenBank/DDBJ databases">
        <title>Nocardioides guangzhouensis sp. nov., an actinobacterium isolated from soil.</title>
        <authorList>
            <person name="Fu Y."/>
            <person name="Cai Y."/>
            <person name="Lin Z."/>
            <person name="Chen P."/>
        </authorList>
    </citation>
    <scope>NUCLEOTIDE SEQUENCE [LARGE SCALE GENOMIC DNA]</scope>
    <source>
        <strain evidence="6 7">130</strain>
    </source>
</reference>
<dbReference type="PIRSF" id="PIRSF021524">
    <property type="entry name" value="MSH_acetyltransferase"/>
    <property type="match status" value="1"/>
</dbReference>
<dbReference type="NCBIfam" id="TIGR03448">
    <property type="entry name" value="mycothiol_MshD"/>
    <property type="match status" value="1"/>
</dbReference>
<feature type="binding site" evidence="4">
    <location>
        <position position="201"/>
    </location>
    <ligand>
        <name>1D-myo-inositol 2-(L-cysteinylamino)-2-deoxy-alpha-D-glucopyranoside</name>
        <dbReference type="ChEBI" id="CHEBI:58887"/>
    </ligand>
</feature>
<dbReference type="CDD" id="cd04301">
    <property type="entry name" value="NAT_SF"/>
    <property type="match status" value="1"/>
</dbReference>
<dbReference type="SUPFAM" id="SSF55729">
    <property type="entry name" value="Acyl-CoA N-acyltransferases (Nat)"/>
    <property type="match status" value="1"/>
</dbReference>
<keyword evidence="1 4" id="KW-0808">Transferase</keyword>
<evidence type="ECO:0000256" key="2">
    <source>
        <dbReference type="ARBA" id="ARBA00022737"/>
    </source>
</evidence>
<evidence type="ECO:0000259" key="5">
    <source>
        <dbReference type="PROSITE" id="PS51186"/>
    </source>
</evidence>
<dbReference type="OrthoDB" id="3208058at2"/>
<dbReference type="InterPro" id="IPR016181">
    <property type="entry name" value="Acyl_CoA_acyltransferase"/>
</dbReference>
<protein>
    <recommendedName>
        <fullName evidence="4">Mycothiol acetyltransferase</fullName>
        <shortName evidence="4">MSH acetyltransferase</shortName>
        <ecNumber evidence="4">2.3.1.189</ecNumber>
    </recommendedName>
    <alternativeName>
        <fullName evidence="4">Mycothiol synthase</fullName>
    </alternativeName>
</protein>
<evidence type="ECO:0000256" key="3">
    <source>
        <dbReference type="ARBA" id="ARBA00023315"/>
    </source>
</evidence>
<dbReference type="EC" id="2.3.1.189" evidence="4"/>
<dbReference type="Gene3D" id="3.40.630.30">
    <property type="match status" value="1"/>
</dbReference>
<dbReference type="GO" id="GO:0010125">
    <property type="term" value="P:mycothiol biosynthetic process"/>
    <property type="evidence" value="ECO:0007669"/>
    <property type="project" value="UniProtKB-UniRule"/>
</dbReference>
<comment type="catalytic activity">
    <reaction evidence="4">
        <text>1D-myo-inositol 2-(L-cysteinylamino)-2-deoxy-alpha-D-glucopyranoside + acetyl-CoA = mycothiol + CoA + H(+)</text>
        <dbReference type="Rhea" id="RHEA:26172"/>
        <dbReference type="ChEBI" id="CHEBI:15378"/>
        <dbReference type="ChEBI" id="CHEBI:16768"/>
        <dbReference type="ChEBI" id="CHEBI:57287"/>
        <dbReference type="ChEBI" id="CHEBI:57288"/>
        <dbReference type="ChEBI" id="CHEBI:58887"/>
        <dbReference type="EC" id="2.3.1.189"/>
    </reaction>
</comment>
<dbReference type="EMBL" id="SDKM01000018">
    <property type="protein sequence ID" value="RYP85272.1"/>
    <property type="molecule type" value="Genomic_DNA"/>
</dbReference>
<feature type="binding site" evidence="4">
    <location>
        <position position="162"/>
    </location>
    <ligand>
        <name>1D-myo-inositol 2-(L-cysteinylamino)-2-deoxy-alpha-D-glucopyranoside</name>
        <dbReference type="ChEBI" id="CHEBI:58887"/>
    </ligand>
</feature>
<sequence>MTTTDSAAQGRDLVERVRQASRAADGHDPLDEQAALLLKHRGLAAARMWVTGNGFALVHEGALDLAVAPEARGRGEGATLAAAVADSGADVRTAWSHGDDPAARAIAARHGFAATRELWVMRRPVTEPLPPLESDVAIRGYRPADEADLLRVNAAAFAHHPEQGSMDAAGLAERMAEPWFDPAGLLVAHDGERMLGFHWTKQHDADLGEVYVVAIAPEAQGAGLGRMLTLAGLHHLAGHGVREVLLYVESDNHPARKVYERLGFTHAASDTHVQFTRS</sequence>
<evidence type="ECO:0000313" key="6">
    <source>
        <dbReference type="EMBL" id="RYP85272.1"/>
    </source>
</evidence>
<feature type="binding site" evidence="4">
    <location>
        <position position="32"/>
    </location>
    <ligand>
        <name>1D-myo-inositol 2-(L-cysteinylamino)-2-deoxy-alpha-D-glucopyranoside</name>
        <dbReference type="ChEBI" id="CHEBI:58887"/>
    </ligand>
</feature>
<dbReference type="InterPro" id="IPR000182">
    <property type="entry name" value="GNAT_dom"/>
</dbReference>
<dbReference type="Proteomes" id="UP000295198">
    <property type="component" value="Unassembled WGS sequence"/>
</dbReference>
<feature type="binding site" evidence="4">
    <location>
        <begin position="252"/>
        <end position="257"/>
    </location>
    <ligand>
        <name>acetyl-CoA</name>
        <dbReference type="ChEBI" id="CHEBI:57288"/>
        <label>2</label>
    </ligand>
</feature>
<name>A0A4Q4ZBH9_9ACTN</name>
<comment type="function">
    <text evidence="4">Catalyzes the transfer of acetyl from acetyl-CoA to desacetylmycothiol (Cys-GlcN-Ins) to form mycothiol.</text>
</comment>
<feature type="domain" description="N-acetyltransferase" evidence="5">
    <location>
        <begin position="136"/>
        <end position="278"/>
    </location>
</feature>
<evidence type="ECO:0000256" key="4">
    <source>
        <dbReference type="HAMAP-Rule" id="MF_01698"/>
    </source>
</evidence>
<feature type="binding site" evidence="4">
    <location>
        <begin position="213"/>
        <end position="215"/>
    </location>
    <ligand>
        <name>acetyl-CoA</name>
        <dbReference type="ChEBI" id="CHEBI:57288"/>
        <label>2</label>
    </ligand>
</feature>
<comment type="caution">
    <text evidence="6">The sequence shown here is derived from an EMBL/GenBank/DDBJ whole genome shotgun (WGS) entry which is preliminary data.</text>
</comment>
<gene>
    <name evidence="4 6" type="primary">mshD</name>
    <name evidence="6" type="ORF">EKO23_13080</name>
</gene>
<comment type="subunit">
    <text evidence="4">Monomer.</text>
</comment>
<keyword evidence="2 4" id="KW-0677">Repeat</keyword>
<feature type="domain" description="N-acetyltransferase" evidence="5">
    <location>
        <begin position="1"/>
        <end position="126"/>
    </location>
</feature>
<feature type="binding site" evidence="4">
    <location>
        <begin position="220"/>
        <end position="226"/>
    </location>
    <ligand>
        <name>acetyl-CoA</name>
        <dbReference type="ChEBI" id="CHEBI:57288"/>
        <label>2</label>
    </ligand>
</feature>
<dbReference type="GO" id="GO:0035447">
    <property type="term" value="F:mycothiol synthase activity"/>
    <property type="evidence" value="ECO:0007669"/>
    <property type="project" value="UniProtKB-UniRule"/>
</dbReference>
<dbReference type="InterPro" id="IPR050832">
    <property type="entry name" value="Bact_Acetyltransf"/>
</dbReference>
<dbReference type="Pfam" id="PF00583">
    <property type="entry name" value="Acetyltransf_1"/>
    <property type="match status" value="1"/>
</dbReference>
<dbReference type="HAMAP" id="MF_01698">
    <property type="entry name" value="MshD"/>
    <property type="match status" value="1"/>
</dbReference>
<evidence type="ECO:0000256" key="1">
    <source>
        <dbReference type="ARBA" id="ARBA00022679"/>
    </source>
</evidence>
<keyword evidence="7" id="KW-1185">Reference proteome</keyword>
<proteinExistence type="inferred from homology"/>
<dbReference type="PANTHER" id="PTHR43877">
    <property type="entry name" value="AMINOALKYLPHOSPHONATE N-ACETYLTRANSFERASE-RELATED-RELATED"/>
    <property type="match status" value="1"/>
</dbReference>
<accession>A0A4Q4ZBH9</accession>
<feature type="binding site" evidence="4">
    <location>
        <begin position="65"/>
        <end position="67"/>
    </location>
    <ligand>
        <name>acetyl-CoA</name>
        <dbReference type="ChEBI" id="CHEBI:57288"/>
        <label>1</label>
    </ligand>
</feature>
<dbReference type="PROSITE" id="PS51186">
    <property type="entry name" value="GNAT"/>
    <property type="match status" value="2"/>
</dbReference>
<keyword evidence="3 4" id="KW-0012">Acyltransferase</keyword>
<evidence type="ECO:0000313" key="7">
    <source>
        <dbReference type="Proteomes" id="UP000295198"/>
    </source>
</evidence>
<comment type="caution">
    <text evidence="4">Lacks conserved residue(s) required for the propagation of feature annotation.</text>
</comment>
<feature type="binding site" evidence="4">
    <location>
        <position position="247"/>
    </location>
    <ligand>
        <name>1D-myo-inositol 2-(L-cysteinylamino)-2-deoxy-alpha-D-glucopyranoside</name>
        <dbReference type="ChEBI" id="CHEBI:58887"/>
    </ligand>
</feature>
<dbReference type="InterPro" id="IPR017813">
    <property type="entry name" value="Mycothiol_AcTrfase"/>
</dbReference>
<feature type="binding site" evidence="4">
    <location>
        <position position="209"/>
    </location>
    <ligand>
        <name>1D-myo-inositol 2-(L-cysteinylamino)-2-deoxy-alpha-D-glucopyranoside</name>
        <dbReference type="ChEBI" id="CHEBI:58887"/>
    </ligand>
</feature>